<feature type="domain" description="C2H2-type" evidence="2">
    <location>
        <begin position="517"/>
        <end position="539"/>
    </location>
</feature>
<name>A0A9J6H6G4_HAELO</name>
<dbReference type="Pfam" id="PF12874">
    <property type="entry name" value="zf-met"/>
    <property type="match status" value="2"/>
</dbReference>
<dbReference type="SMART" id="SM00355">
    <property type="entry name" value="ZnF_C2H2"/>
    <property type="match status" value="2"/>
</dbReference>
<feature type="compositionally biased region" description="Acidic residues" evidence="1">
    <location>
        <begin position="214"/>
        <end position="227"/>
    </location>
</feature>
<feature type="compositionally biased region" description="Basic and acidic residues" evidence="1">
    <location>
        <begin position="139"/>
        <end position="163"/>
    </location>
</feature>
<proteinExistence type="predicted"/>
<feature type="compositionally biased region" description="Basic residues" evidence="1">
    <location>
        <begin position="1"/>
        <end position="13"/>
    </location>
</feature>
<sequence>MPPRRNVARRGRKTGPWTRCPPDSESTAAADAEQSGSNATTAVAVAETCSKPVTGAKKAEAKKTAPSQKPAGPKTSAAAPPSSKKRKPATPEPVEVEDTTNGTGGEASDDEVEGDDDAAFEALVLDADDDDEGSPSAAEDQKAGGDRTSVSEDDSKPAQREENDAGDSSDGNVDAGGDAPDAETTAEAEACVEMSSGKSEAENEAADESAQNAEGEEGGEESEDVQGADDNAVAIEEDDEDEAVDEGQAAEGDDGGVEYCEEDAEGADEEGDEEEGGQDDGDYEEVECLDDSEVVDDADDAEGGEGEDAECEEAAGGDGQEDEGADMECAEQAEEDGKDVEAAGEDSTEANEDAGEEAADDSLVLEEGPADQEEGAAEAMDEEGPSGGDGDASSAGQPVEMKDEEEMVDVSQLSDLCPEGPLEKAESITVSLRHSIQRSVRLLVERLLRDAKGEGPKMFHEDSQWGGEAVYGCSLCNVRLKHPETFDCHVESTRHVKRLRWMYFMGLNKELRGEFQCRVCHIAMPCRDHLIGHLRSDRHICLSKALSVHPGYTHYLLSQHFDPAAVWLWGAPESSAVGLPEEEEEDAVA</sequence>
<dbReference type="InterPro" id="IPR013087">
    <property type="entry name" value="Znf_C2H2_type"/>
</dbReference>
<evidence type="ECO:0000256" key="1">
    <source>
        <dbReference type="SAM" id="MobiDB-lite"/>
    </source>
</evidence>
<feature type="compositionally biased region" description="Acidic residues" evidence="1">
    <location>
        <begin position="251"/>
        <end position="384"/>
    </location>
</feature>
<dbReference type="OrthoDB" id="6512324at2759"/>
<gene>
    <name evidence="3" type="ORF">HPB48_013957</name>
</gene>
<accession>A0A9J6H6G4</accession>
<feature type="compositionally biased region" description="Acidic residues" evidence="1">
    <location>
        <begin position="235"/>
        <end position="245"/>
    </location>
</feature>
<dbReference type="OMA" id="GADMECA"/>
<evidence type="ECO:0000259" key="2">
    <source>
        <dbReference type="PROSITE" id="PS00028"/>
    </source>
</evidence>
<evidence type="ECO:0000313" key="4">
    <source>
        <dbReference type="Proteomes" id="UP000821853"/>
    </source>
</evidence>
<organism evidence="3 4">
    <name type="scientific">Haemaphysalis longicornis</name>
    <name type="common">Bush tick</name>
    <dbReference type="NCBI Taxonomy" id="44386"/>
    <lineage>
        <taxon>Eukaryota</taxon>
        <taxon>Metazoa</taxon>
        <taxon>Ecdysozoa</taxon>
        <taxon>Arthropoda</taxon>
        <taxon>Chelicerata</taxon>
        <taxon>Arachnida</taxon>
        <taxon>Acari</taxon>
        <taxon>Parasitiformes</taxon>
        <taxon>Ixodida</taxon>
        <taxon>Ixodoidea</taxon>
        <taxon>Ixodidae</taxon>
        <taxon>Haemaphysalinae</taxon>
        <taxon>Haemaphysalis</taxon>
    </lineage>
</organism>
<feature type="compositionally biased region" description="Acidic residues" evidence="1">
    <location>
        <begin position="107"/>
        <end position="119"/>
    </location>
</feature>
<dbReference type="PROSITE" id="PS00028">
    <property type="entry name" value="ZINC_FINGER_C2H2_1"/>
    <property type="match status" value="1"/>
</dbReference>
<dbReference type="Proteomes" id="UP000821853">
    <property type="component" value="Chromosome 9"/>
</dbReference>
<evidence type="ECO:0000313" key="3">
    <source>
        <dbReference type="EMBL" id="KAH9382316.1"/>
    </source>
</evidence>
<dbReference type="SUPFAM" id="SSF57667">
    <property type="entry name" value="beta-beta-alpha zinc fingers"/>
    <property type="match status" value="1"/>
</dbReference>
<protein>
    <recommendedName>
        <fullName evidence="2">C2H2-type domain-containing protein</fullName>
    </recommendedName>
</protein>
<reference evidence="3 4" key="1">
    <citation type="journal article" date="2020" name="Cell">
        <title>Large-Scale Comparative Analyses of Tick Genomes Elucidate Their Genetic Diversity and Vector Capacities.</title>
        <authorList>
            <consortium name="Tick Genome and Microbiome Consortium (TIGMIC)"/>
            <person name="Jia N."/>
            <person name="Wang J."/>
            <person name="Shi W."/>
            <person name="Du L."/>
            <person name="Sun Y."/>
            <person name="Zhan W."/>
            <person name="Jiang J.F."/>
            <person name="Wang Q."/>
            <person name="Zhang B."/>
            <person name="Ji P."/>
            <person name="Bell-Sakyi L."/>
            <person name="Cui X.M."/>
            <person name="Yuan T.T."/>
            <person name="Jiang B.G."/>
            <person name="Yang W.F."/>
            <person name="Lam T.T."/>
            <person name="Chang Q.C."/>
            <person name="Ding S.J."/>
            <person name="Wang X.J."/>
            <person name="Zhu J.G."/>
            <person name="Ruan X.D."/>
            <person name="Zhao L."/>
            <person name="Wei J.T."/>
            <person name="Ye R.Z."/>
            <person name="Que T.C."/>
            <person name="Du C.H."/>
            <person name="Zhou Y.H."/>
            <person name="Cheng J.X."/>
            <person name="Dai P.F."/>
            <person name="Guo W.B."/>
            <person name="Han X.H."/>
            <person name="Huang E.J."/>
            <person name="Li L.F."/>
            <person name="Wei W."/>
            <person name="Gao Y.C."/>
            <person name="Liu J.Z."/>
            <person name="Shao H.Z."/>
            <person name="Wang X."/>
            <person name="Wang C.C."/>
            <person name="Yang T.C."/>
            <person name="Huo Q.B."/>
            <person name="Li W."/>
            <person name="Chen H.Y."/>
            <person name="Chen S.E."/>
            <person name="Zhou L.G."/>
            <person name="Ni X.B."/>
            <person name="Tian J.H."/>
            <person name="Sheng Y."/>
            <person name="Liu T."/>
            <person name="Pan Y.S."/>
            <person name="Xia L.Y."/>
            <person name="Li J."/>
            <person name="Zhao F."/>
            <person name="Cao W.C."/>
        </authorList>
    </citation>
    <scope>NUCLEOTIDE SEQUENCE [LARGE SCALE GENOMIC DNA]</scope>
    <source>
        <strain evidence="3">HaeL-2018</strain>
    </source>
</reference>
<comment type="caution">
    <text evidence="3">The sequence shown here is derived from an EMBL/GenBank/DDBJ whole genome shotgun (WGS) entry which is preliminary data.</text>
</comment>
<dbReference type="Gene3D" id="3.30.160.60">
    <property type="entry name" value="Classic Zinc Finger"/>
    <property type="match status" value="1"/>
</dbReference>
<dbReference type="EMBL" id="JABSTR010000011">
    <property type="protein sequence ID" value="KAH9382316.1"/>
    <property type="molecule type" value="Genomic_DNA"/>
</dbReference>
<keyword evidence="4" id="KW-1185">Reference proteome</keyword>
<feature type="region of interest" description="Disordered" evidence="1">
    <location>
        <begin position="1"/>
        <end position="408"/>
    </location>
</feature>
<dbReference type="AlphaFoldDB" id="A0A9J6H6G4"/>
<dbReference type="VEuPathDB" id="VectorBase:HLOH_050757"/>
<dbReference type="InterPro" id="IPR036236">
    <property type="entry name" value="Znf_C2H2_sf"/>
</dbReference>